<keyword evidence="3" id="KW-1003">Cell membrane</keyword>
<protein>
    <submittedName>
        <fullName evidence="9">Cobalt transporter CbiM</fullName>
    </submittedName>
</protein>
<dbReference type="NCBIfam" id="NF004905">
    <property type="entry name" value="PRK06265.1-5"/>
    <property type="match status" value="1"/>
</dbReference>
<accession>A0A7J0BQ39</accession>
<name>A0A7J0BQ39_9BACT</name>
<dbReference type="InterPro" id="IPR002751">
    <property type="entry name" value="CbiM/NikMN"/>
</dbReference>
<keyword evidence="10" id="KW-1185">Reference proteome</keyword>
<dbReference type="PANTHER" id="PTHR34229:SF1">
    <property type="entry name" value="METAL TRANSPORT PROTEIN HI_1621-RELATED"/>
    <property type="match status" value="1"/>
</dbReference>
<dbReference type="GO" id="GO:0005886">
    <property type="term" value="C:plasma membrane"/>
    <property type="evidence" value="ECO:0007669"/>
    <property type="project" value="UniProtKB-SubCell"/>
</dbReference>
<dbReference type="EMBL" id="BLVP01000001">
    <property type="protein sequence ID" value="GFM35770.1"/>
    <property type="molecule type" value="Genomic_DNA"/>
</dbReference>
<keyword evidence="6 8" id="KW-0472">Membrane</keyword>
<feature type="transmembrane region" description="Helical" evidence="8">
    <location>
        <begin position="130"/>
        <end position="154"/>
    </location>
</feature>
<feature type="transmembrane region" description="Helical" evidence="8">
    <location>
        <begin position="63"/>
        <end position="85"/>
    </location>
</feature>
<keyword evidence="5 8" id="KW-1133">Transmembrane helix</keyword>
<dbReference type="PANTHER" id="PTHR34229">
    <property type="entry name" value="METAL TRANSPORT PROTEIN HI_1621-RELATED"/>
    <property type="match status" value="1"/>
</dbReference>
<feature type="transmembrane region" description="Helical" evidence="8">
    <location>
        <begin position="166"/>
        <end position="189"/>
    </location>
</feature>
<evidence type="ECO:0000256" key="6">
    <source>
        <dbReference type="ARBA" id="ARBA00023136"/>
    </source>
</evidence>
<reference evidence="9 10" key="1">
    <citation type="submission" date="2020-05" db="EMBL/GenBank/DDBJ databases">
        <title>Draft genome sequence of Desulfovibrio psychrotolerans JS1T.</title>
        <authorList>
            <person name="Ueno A."/>
            <person name="Tamazawa S."/>
            <person name="Tamamura S."/>
            <person name="Murakami T."/>
            <person name="Kiyama T."/>
            <person name="Inomata H."/>
            <person name="Amano Y."/>
            <person name="Miyakawa K."/>
            <person name="Tamaki H."/>
            <person name="Naganuma T."/>
            <person name="Kaneko K."/>
        </authorList>
    </citation>
    <scope>NUCLEOTIDE SEQUENCE [LARGE SCALE GENOMIC DNA]</scope>
    <source>
        <strain evidence="9 10">JS1</strain>
    </source>
</reference>
<evidence type="ECO:0000256" key="8">
    <source>
        <dbReference type="SAM" id="Phobius"/>
    </source>
</evidence>
<dbReference type="AlphaFoldDB" id="A0A7J0BQ39"/>
<evidence type="ECO:0000256" key="5">
    <source>
        <dbReference type="ARBA" id="ARBA00022989"/>
    </source>
</evidence>
<dbReference type="Proteomes" id="UP000503820">
    <property type="component" value="Unassembled WGS sequence"/>
</dbReference>
<evidence type="ECO:0000256" key="2">
    <source>
        <dbReference type="ARBA" id="ARBA00022448"/>
    </source>
</evidence>
<feature type="transmembrane region" description="Helical" evidence="8">
    <location>
        <begin position="7"/>
        <end position="29"/>
    </location>
</feature>
<keyword evidence="4 8" id="KW-0812">Transmembrane</keyword>
<keyword evidence="2" id="KW-0813">Transport</keyword>
<evidence type="ECO:0000313" key="9">
    <source>
        <dbReference type="EMBL" id="GFM35770.1"/>
    </source>
</evidence>
<evidence type="ECO:0000256" key="4">
    <source>
        <dbReference type="ARBA" id="ARBA00022692"/>
    </source>
</evidence>
<feature type="region of interest" description="Disordered" evidence="7">
    <location>
        <begin position="209"/>
        <end position="254"/>
    </location>
</feature>
<evidence type="ECO:0000256" key="1">
    <source>
        <dbReference type="ARBA" id="ARBA00004651"/>
    </source>
</evidence>
<evidence type="ECO:0000256" key="7">
    <source>
        <dbReference type="SAM" id="MobiDB-lite"/>
    </source>
</evidence>
<gene>
    <name evidence="9" type="primary">cbiM</name>
    <name evidence="9" type="ORF">DSM19430T_04540</name>
</gene>
<feature type="transmembrane region" description="Helical" evidence="8">
    <location>
        <begin position="91"/>
        <end position="118"/>
    </location>
</feature>
<evidence type="ECO:0000256" key="3">
    <source>
        <dbReference type="ARBA" id="ARBA00022475"/>
    </source>
</evidence>
<evidence type="ECO:0000313" key="10">
    <source>
        <dbReference type="Proteomes" id="UP000503820"/>
    </source>
</evidence>
<feature type="transmembrane region" description="Helical" evidence="8">
    <location>
        <begin position="35"/>
        <end position="56"/>
    </location>
</feature>
<proteinExistence type="predicted"/>
<feature type="compositionally biased region" description="Polar residues" evidence="7">
    <location>
        <begin position="209"/>
        <end position="221"/>
    </location>
</feature>
<dbReference type="Gene3D" id="1.10.1760.20">
    <property type="match status" value="1"/>
</dbReference>
<comment type="caution">
    <text evidence="9">The sequence shown here is derived from an EMBL/GenBank/DDBJ whole genome shotgun (WGS) entry which is preliminary data.</text>
</comment>
<comment type="subcellular location">
    <subcellularLocation>
        <location evidence="1">Cell membrane</location>
        <topology evidence="1">Multi-pass membrane protein</topology>
    </subcellularLocation>
</comment>
<dbReference type="Pfam" id="PF01891">
    <property type="entry name" value="CbiM"/>
    <property type="match status" value="1"/>
</dbReference>
<sequence>MHISEGVLPPLILAGSACLTVAGTAIGLRKLDYDNLVTVAILAAAFFVASLIHVPIGPTSAHLILNGLLGVIMGWAAFPAILVGLTLQAMLFQFGGLTTLGANTLNMALPPVLCFYIFRPMLGGSASRRSVAAFACGATAVGLSAVFTAATLALAGDAFFHVAQVLLLSSIPVMLIEGVITAGIVGFLAKVRPEVLFFASAPGRYGITSAPTVPSDQTACGQTAHDKHSSRADSTGNTDNAAPDSPQPLSATAR</sequence>
<organism evidence="9 10">
    <name type="scientific">Desulfovibrio psychrotolerans</name>
    <dbReference type="NCBI Taxonomy" id="415242"/>
    <lineage>
        <taxon>Bacteria</taxon>
        <taxon>Pseudomonadati</taxon>
        <taxon>Thermodesulfobacteriota</taxon>
        <taxon>Desulfovibrionia</taxon>
        <taxon>Desulfovibrionales</taxon>
        <taxon>Desulfovibrionaceae</taxon>
        <taxon>Desulfovibrio</taxon>
    </lineage>
</organism>
<dbReference type="GO" id="GO:0000041">
    <property type="term" value="P:transition metal ion transport"/>
    <property type="evidence" value="ECO:0007669"/>
    <property type="project" value="InterPro"/>
</dbReference>
<dbReference type="NCBIfam" id="NF004904">
    <property type="entry name" value="PRK06265.1-4"/>
    <property type="match status" value="1"/>
</dbReference>